<proteinExistence type="predicted"/>
<evidence type="ECO:0000259" key="2">
    <source>
        <dbReference type="Pfam" id="PF13490"/>
    </source>
</evidence>
<feature type="transmembrane region" description="Helical" evidence="1">
    <location>
        <begin position="76"/>
        <end position="96"/>
    </location>
</feature>
<dbReference type="AlphaFoldDB" id="A0A0D6ZD62"/>
<evidence type="ECO:0000313" key="4">
    <source>
        <dbReference type="Proteomes" id="UP000032512"/>
    </source>
</evidence>
<sequence>MNLEHEIVQDLYPLYVENDLSPSVKTAVDEHLKDCEACQKFYETGEKTIQLTDMEKPFVSKSLDEKIILKMKLNRLRLLSVVLAGILFSIILTDYINEREQLFMATDGYYDVLEQMDIVIEAVKNKEQMGFESYEMGRFIEYNNALKENMNVIEDYSRNSTEFKLILNTQKLNEMLKVMKIRYNQGRWSETDEAAFQALKKDIQSHRQDFREAYEKTHHGYSSYLYTLDVKEIDKFYENVNSLSYSYTRFHKLPDQIKPLKESELKNRIADALDINKGEIELVKESPINNLYVYHFENKNGFGGEIDAITGQITHYNGDTGPLSDGPIMKEGKAEEKARYYLEKIYGKDIKLEIISLGFNYHSFSDDSRYKVYSFKAIPKVEGYTFFTPLETETFLHVNARNGKLESFYHNRHIPSFDKLDQVDLTASFNNNGDKQAVVIYSALSGNFELVYMKPDLEHFEEGKFISAKTGLEEKVYLDDL</sequence>
<dbReference type="OrthoDB" id="6194834at2"/>
<keyword evidence="4" id="KW-1185">Reference proteome</keyword>
<dbReference type="EMBL" id="JXIQ01000029">
    <property type="protein sequence ID" value="KIY23001.1"/>
    <property type="molecule type" value="Genomic_DNA"/>
</dbReference>
<keyword evidence="1" id="KW-1133">Transmembrane helix</keyword>
<accession>A0A0D6ZD62</accession>
<keyword evidence="1" id="KW-0472">Membrane</keyword>
<protein>
    <recommendedName>
        <fullName evidence="2">Putative zinc-finger domain-containing protein</fullName>
    </recommendedName>
</protein>
<name>A0A0D6ZD62_9BACI</name>
<gene>
    <name evidence="3" type="ORF">UB32_05335</name>
</gene>
<comment type="caution">
    <text evidence="3">The sequence shown here is derived from an EMBL/GenBank/DDBJ whole genome shotgun (WGS) entry which is preliminary data.</text>
</comment>
<keyword evidence="1" id="KW-0812">Transmembrane</keyword>
<dbReference type="Pfam" id="PF13490">
    <property type="entry name" value="zf-HC2"/>
    <property type="match status" value="1"/>
</dbReference>
<organism evidence="3 4">
    <name type="scientific">Mesobacillus subterraneus</name>
    <dbReference type="NCBI Taxonomy" id="285983"/>
    <lineage>
        <taxon>Bacteria</taxon>
        <taxon>Bacillati</taxon>
        <taxon>Bacillota</taxon>
        <taxon>Bacilli</taxon>
        <taxon>Bacillales</taxon>
        <taxon>Bacillaceae</taxon>
        <taxon>Mesobacillus</taxon>
    </lineage>
</organism>
<evidence type="ECO:0000313" key="3">
    <source>
        <dbReference type="EMBL" id="KIY23001.1"/>
    </source>
</evidence>
<dbReference type="RefSeq" id="WP_044391860.1">
    <property type="nucleotide sequence ID" value="NZ_JXIQ01000029.1"/>
</dbReference>
<dbReference type="PATRIC" id="fig|285983.3.peg.3584"/>
<reference evidence="3 4" key="1">
    <citation type="submission" date="2015-01" db="EMBL/GenBank/DDBJ databases">
        <title>Draft genome sequences of the supercritical CO2 tolerant bacteria Bacillus subterraneus MITOT1 and Bacillus cereus MIT0214.</title>
        <authorList>
            <person name="Peet K.C."/>
            <person name="Thompson J.R."/>
        </authorList>
    </citation>
    <scope>NUCLEOTIDE SEQUENCE [LARGE SCALE GENOMIC DNA]</scope>
    <source>
        <strain evidence="3 4">MITOT1</strain>
    </source>
</reference>
<dbReference type="Proteomes" id="UP000032512">
    <property type="component" value="Unassembled WGS sequence"/>
</dbReference>
<evidence type="ECO:0000256" key="1">
    <source>
        <dbReference type="SAM" id="Phobius"/>
    </source>
</evidence>
<feature type="domain" description="Putative zinc-finger" evidence="2">
    <location>
        <begin position="8"/>
        <end position="39"/>
    </location>
</feature>
<dbReference type="InterPro" id="IPR027383">
    <property type="entry name" value="Znf_put"/>
</dbReference>